<dbReference type="PRINTS" id="PR00756">
    <property type="entry name" value="ALADIPTASE"/>
</dbReference>
<feature type="domain" description="Peptidase M1 membrane alanine aminopeptidase" evidence="25">
    <location>
        <begin position="308"/>
        <end position="525"/>
    </location>
</feature>
<evidence type="ECO:0000256" key="23">
    <source>
        <dbReference type="RuleBase" id="RU364040"/>
    </source>
</evidence>
<dbReference type="FunFam" id="1.10.390.10:FF:000016">
    <property type="entry name" value="Glutamyl aminopeptidase"/>
    <property type="match status" value="1"/>
</dbReference>
<evidence type="ECO:0000256" key="13">
    <source>
        <dbReference type="ARBA" id="ARBA00022968"/>
    </source>
</evidence>
<comment type="cofactor">
    <cofactor evidence="21 23">
        <name>Zn(2+)</name>
        <dbReference type="ChEBI" id="CHEBI:29105"/>
    </cofactor>
    <text evidence="21 23">Binds 1 zinc ion per subunit.</text>
</comment>
<feature type="compositionally biased region" description="Polar residues" evidence="24">
    <location>
        <begin position="42"/>
        <end position="53"/>
    </location>
</feature>
<evidence type="ECO:0000256" key="24">
    <source>
        <dbReference type="SAM" id="MobiDB-lite"/>
    </source>
</evidence>
<dbReference type="AlphaFoldDB" id="A0A7K4RIL3"/>
<evidence type="ECO:0000256" key="2">
    <source>
        <dbReference type="ARBA" id="ARBA00004401"/>
    </source>
</evidence>
<keyword evidence="13" id="KW-0735">Signal-anchor</keyword>
<dbReference type="EMBL" id="VYZG01000005">
    <property type="protein sequence ID" value="NWQ72947.1"/>
    <property type="molecule type" value="Genomic_DNA"/>
</dbReference>
<dbReference type="GO" id="GO:0008270">
    <property type="term" value="F:zinc ion binding"/>
    <property type="evidence" value="ECO:0007669"/>
    <property type="project" value="UniProtKB-UniRule"/>
</dbReference>
<feature type="region of interest" description="Disordered" evidence="24">
    <location>
        <begin position="40"/>
        <end position="73"/>
    </location>
</feature>
<dbReference type="InterPro" id="IPR024571">
    <property type="entry name" value="ERAP1-like_C_dom"/>
</dbReference>
<dbReference type="GO" id="GO:0008217">
    <property type="term" value="P:regulation of blood pressure"/>
    <property type="evidence" value="ECO:0007669"/>
    <property type="project" value="TreeGrafter"/>
</dbReference>
<evidence type="ECO:0000256" key="4">
    <source>
        <dbReference type="ARBA" id="ARBA00011748"/>
    </source>
</evidence>
<feature type="binding site" evidence="21">
    <location>
        <position position="403"/>
    </location>
    <ligand>
        <name>Zn(2+)</name>
        <dbReference type="ChEBI" id="CHEBI:29105"/>
        <note>catalytic</note>
    </ligand>
</feature>
<dbReference type="InterPro" id="IPR001930">
    <property type="entry name" value="Peptidase_M1"/>
</dbReference>
<feature type="site" description="Transition state stabilizer" evidence="22">
    <location>
        <position position="466"/>
    </location>
</feature>
<dbReference type="EC" id="3.4.11.-" evidence="23"/>
<evidence type="ECO:0000256" key="19">
    <source>
        <dbReference type="PIRSR" id="PIRSR634016-1"/>
    </source>
</evidence>
<protein>
    <recommendedName>
        <fullName evidence="23">Aminopeptidase</fullName>
        <ecNumber evidence="23">3.4.11.-</ecNumber>
    </recommendedName>
</protein>
<feature type="domain" description="ERAP1-like C-terminal" evidence="26">
    <location>
        <begin position="603"/>
        <end position="928"/>
    </location>
</feature>
<evidence type="ECO:0000256" key="20">
    <source>
        <dbReference type="PIRSR" id="PIRSR634016-2"/>
    </source>
</evidence>
<dbReference type="GO" id="GO:0005737">
    <property type="term" value="C:cytoplasm"/>
    <property type="evidence" value="ECO:0007669"/>
    <property type="project" value="TreeGrafter"/>
</dbReference>
<evidence type="ECO:0000256" key="8">
    <source>
        <dbReference type="ARBA" id="ARBA00022692"/>
    </source>
</evidence>
<keyword evidence="16 23" id="KW-0472">Membrane</keyword>
<comment type="caution">
    <text evidence="28">The sequence shown here is derived from an EMBL/GenBank/DDBJ whole genome shotgun (WGS) entry which is preliminary data.</text>
</comment>
<evidence type="ECO:0000256" key="17">
    <source>
        <dbReference type="ARBA" id="ARBA00023157"/>
    </source>
</evidence>
<dbReference type="InterPro" id="IPR045357">
    <property type="entry name" value="Aminopeptidase_N-like_N"/>
</dbReference>
<evidence type="ECO:0000256" key="21">
    <source>
        <dbReference type="PIRSR" id="PIRSR634016-3"/>
    </source>
</evidence>
<evidence type="ECO:0000256" key="9">
    <source>
        <dbReference type="ARBA" id="ARBA00022723"/>
    </source>
</evidence>
<accession>A0A7K4RIL3</accession>
<keyword evidence="5 23" id="KW-0031">Aminopeptidase</keyword>
<dbReference type="GO" id="GO:0005886">
    <property type="term" value="C:plasma membrane"/>
    <property type="evidence" value="ECO:0007669"/>
    <property type="project" value="UniProtKB-SubCell"/>
</dbReference>
<feature type="domain" description="Aminopeptidase N-like N-terminal" evidence="27">
    <location>
        <begin position="85"/>
        <end position="273"/>
    </location>
</feature>
<evidence type="ECO:0000256" key="11">
    <source>
        <dbReference type="ARBA" id="ARBA00022833"/>
    </source>
</evidence>
<dbReference type="SUPFAM" id="SSF55486">
    <property type="entry name" value="Metalloproteases ('zincins'), catalytic domain"/>
    <property type="match status" value="1"/>
</dbReference>
<gene>
    <name evidence="28" type="primary">Enpep</name>
    <name evidence="28" type="ORF">COLPIC_R06869</name>
</gene>
<feature type="non-terminal residue" evidence="28">
    <location>
        <position position="947"/>
    </location>
</feature>
<dbReference type="GO" id="GO:0070006">
    <property type="term" value="F:metalloaminopeptidase activity"/>
    <property type="evidence" value="ECO:0007669"/>
    <property type="project" value="TreeGrafter"/>
</dbReference>
<feature type="non-terminal residue" evidence="28">
    <location>
        <position position="1"/>
    </location>
</feature>
<evidence type="ECO:0000259" key="27">
    <source>
        <dbReference type="Pfam" id="PF17900"/>
    </source>
</evidence>
<dbReference type="OrthoDB" id="510539at2759"/>
<feature type="active site" description="Proton acceptor" evidence="19">
    <location>
        <position position="381"/>
    </location>
</feature>
<dbReference type="Pfam" id="PF11838">
    <property type="entry name" value="ERAP1_C"/>
    <property type="match status" value="1"/>
</dbReference>
<organism evidence="28 29">
    <name type="scientific">Columbina picui</name>
    <name type="common">Picui ground-dove</name>
    <dbReference type="NCBI Taxonomy" id="115618"/>
    <lineage>
        <taxon>Eukaryota</taxon>
        <taxon>Metazoa</taxon>
        <taxon>Chordata</taxon>
        <taxon>Craniata</taxon>
        <taxon>Vertebrata</taxon>
        <taxon>Euteleostomi</taxon>
        <taxon>Archelosauria</taxon>
        <taxon>Archosauria</taxon>
        <taxon>Dinosauria</taxon>
        <taxon>Saurischia</taxon>
        <taxon>Theropoda</taxon>
        <taxon>Coelurosauria</taxon>
        <taxon>Aves</taxon>
        <taxon>Neognathae</taxon>
        <taxon>Neoaves</taxon>
        <taxon>Columbimorphae</taxon>
        <taxon>Columbiformes</taxon>
        <taxon>Columbidae</taxon>
        <taxon>Columbina</taxon>
    </lineage>
</organism>
<name>A0A7K4RIL3_COLPI</name>
<evidence type="ECO:0000256" key="5">
    <source>
        <dbReference type="ARBA" id="ARBA00022438"/>
    </source>
</evidence>
<dbReference type="GO" id="GO:0005615">
    <property type="term" value="C:extracellular space"/>
    <property type="evidence" value="ECO:0007669"/>
    <property type="project" value="TreeGrafter"/>
</dbReference>
<dbReference type="Pfam" id="PF17900">
    <property type="entry name" value="Peptidase_M1_N"/>
    <property type="match status" value="1"/>
</dbReference>
<dbReference type="Pfam" id="PF01433">
    <property type="entry name" value="Peptidase_M1"/>
    <property type="match status" value="1"/>
</dbReference>
<comment type="catalytic activity">
    <reaction evidence="1">
        <text>Release of N-terminal glutamate (and to a lesser extent aspartate) from a peptide.</text>
        <dbReference type="EC" id="3.4.11.7"/>
    </reaction>
</comment>
<dbReference type="FunFam" id="1.25.50.20:FF:000001">
    <property type="entry name" value="Aminopeptidase"/>
    <property type="match status" value="1"/>
</dbReference>
<dbReference type="FunFam" id="2.60.40.1730:FF:000006">
    <property type="entry name" value="Aminopeptidase"/>
    <property type="match status" value="1"/>
</dbReference>
<comment type="similarity">
    <text evidence="3 23">Belongs to the peptidase M1 family.</text>
</comment>
<feature type="binding site" evidence="20">
    <location>
        <position position="882"/>
    </location>
    <ligand>
        <name>substrate</name>
    </ligand>
</feature>
<proteinExistence type="inferred from homology"/>
<evidence type="ECO:0000256" key="16">
    <source>
        <dbReference type="ARBA" id="ARBA00023136"/>
    </source>
</evidence>
<evidence type="ECO:0000256" key="6">
    <source>
        <dbReference type="ARBA" id="ARBA00022475"/>
    </source>
</evidence>
<evidence type="ECO:0000256" key="12">
    <source>
        <dbReference type="ARBA" id="ARBA00022837"/>
    </source>
</evidence>
<keyword evidence="15 23" id="KW-0482">Metalloprotease</keyword>
<keyword evidence="7 23" id="KW-0645">Protease</keyword>
<evidence type="ECO:0000256" key="22">
    <source>
        <dbReference type="PIRSR" id="PIRSR634016-4"/>
    </source>
</evidence>
<evidence type="ECO:0000256" key="18">
    <source>
        <dbReference type="ARBA" id="ARBA00023180"/>
    </source>
</evidence>
<keyword evidence="14 23" id="KW-1133">Transmembrane helix</keyword>
<evidence type="ECO:0000256" key="7">
    <source>
        <dbReference type="ARBA" id="ARBA00022670"/>
    </source>
</evidence>
<evidence type="ECO:0000259" key="25">
    <source>
        <dbReference type="Pfam" id="PF01433"/>
    </source>
</evidence>
<evidence type="ECO:0000313" key="29">
    <source>
        <dbReference type="Proteomes" id="UP000530263"/>
    </source>
</evidence>
<dbReference type="Proteomes" id="UP000530263">
    <property type="component" value="Unassembled WGS sequence"/>
</dbReference>
<dbReference type="PANTHER" id="PTHR11533:SF276">
    <property type="entry name" value="GLUTAMYL AMINOPEPTIDASE"/>
    <property type="match status" value="1"/>
</dbReference>
<keyword evidence="11 21" id="KW-0862">Zinc</keyword>
<dbReference type="InterPro" id="IPR050344">
    <property type="entry name" value="Peptidase_M1_aminopeptidases"/>
</dbReference>
<dbReference type="InterPro" id="IPR034016">
    <property type="entry name" value="M1_APN-typ"/>
</dbReference>
<keyword evidence="10 23" id="KW-0378">Hydrolase</keyword>
<dbReference type="Gene3D" id="2.60.40.1730">
    <property type="entry name" value="tricorn interacting facor f3 domain"/>
    <property type="match status" value="1"/>
</dbReference>
<dbReference type="GO" id="GO:0042277">
    <property type="term" value="F:peptide binding"/>
    <property type="evidence" value="ECO:0007669"/>
    <property type="project" value="TreeGrafter"/>
</dbReference>
<evidence type="ECO:0000256" key="10">
    <source>
        <dbReference type="ARBA" id="ARBA00022801"/>
    </source>
</evidence>
<dbReference type="GO" id="GO:0004230">
    <property type="term" value="F:glutamyl aminopeptidase activity"/>
    <property type="evidence" value="ECO:0007669"/>
    <property type="project" value="UniProtKB-EC"/>
</dbReference>
<evidence type="ECO:0000259" key="26">
    <source>
        <dbReference type="Pfam" id="PF11838"/>
    </source>
</evidence>
<dbReference type="GO" id="GO:0043171">
    <property type="term" value="P:peptide catabolic process"/>
    <property type="evidence" value="ECO:0007669"/>
    <property type="project" value="TreeGrafter"/>
</dbReference>
<dbReference type="InterPro" id="IPR027268">
    <property type="entry name" value="Peptidase_M4/M1_CTD_sf"/>
</dbReference>
<sequence>MDFEDKKSKRYCMKTKHVAVICGVVVVVGLAVGLGVGLSRPKPQQSSGETEQPTNPPPTVDLGPCPAKSDDTGDWKNFRLPTYVKPVHYDLEVKPEMERDIYTGTVSISIALEKSTSYLWLHLRETKITEMPTLRKSSGQQIALNDCFGYTPQEYIVMKAESELSVTDESDPYILTLKFQGWLNGSLVGFYRTTYTENGLIKSIAATDHEPTDARKSFPCFDEPNKKATYNISIIHQDTYQALSNMPVQQTVRLGDGWNRTTFEKSVPMSTYLVCFAVHQFQWIERRSDSGIPLRVYAQPLQLHTAEYAANVTKIVFDFFEKYFNLSYSLPKLDQIAIPDFGTGAMENWGLITYRETNLLYDPNESASSNKERVASVVAHELVHQWFGNIVTMDWWDDLWLNEGFASYFDFLGVNATEPEWRMLDQILIDDVLPVMKDDSLLSSHPIVVDVSTPAEITSVFDGISYSKGASILRMLQDWITPDIFQKGCQAYLKKYHFQNAKTQQFWEALEEASNKPVREVMDTWTRQMGYPVLEMGSNSVFTQKRFLLDPNANASHPPSDLGYKWNIPVKWRLGTSIGYTLYNTSDPAGITITSTPDTFANINPDHIGFYRVNYDSQSWARLSTLLVNNHKDFSAADRAGILDDAFSLARSGLVNYSVPLELTKYLTNETDYLPWDGVISSVTYLTSMLEDDTNLYPLFQEHFRSLVKPIVNQLQWNDTGSHLERLLRASVLDFACSMDDRESLNSASQLFEQWLQGKMGKNIQVLFLHFSIPANLRLLVYRYGMQNSGNESSWNYMFQKYQETSLAQEKEKLLYGLASVKNITLLDRYLKYIYNTSLIKSQDVFTVLRYISYNTYGKTMAWDWIRLNWQYLVDRYTVNDRNLGRIVTISQTFNTELQLWQMENFFETYPNAGAGASPRTQSIEQVKSNIEWLKANKEEIQIWLEQ</sequence>
<dbReference type="Gene3D" id="1.10.390.10">
    <property type="entry name" value="Neutral Protease Domain 2"/>
    <property type="match status" value="1"/>
</dbReference>
<feature type="binding site" evidence="20">
    <location>
        <begin position="344"/>
        <end position="348"/>
    </location>
    <ligand>
        <name>substrate</name>
    </ligand>
</feature>
<feature type="transmembrane region" description="Helical" evidence="23">
    <location>
        <begin position="18"/>
        <end position="38"/>
    </location>
</feature>
<evidence type="ECO:0000256" key="14">
    <source>
        <dbReference type="ARBA" id="ARBA00022989"/>
    </source>
</evidence>
<comment type="subcellular location">
    <subcellularLocation>
        <location evidence="2">Cell membrane</location>
        <topology evidence="2">Single-pass type II membrane protein</topology>
    </subcellularLocation>
</comment>
<keyword evidence="8 23" id="KW-0812">Transmembrane</keyword>
<dbReference type="GO" id="GO:0006508">
    <property type="term" value="P:proteolysis"/>
    <property type="evidence" value="ECO:0007669"/>
    <property type="project" value="UniProtKB-KW"/>
</dbReference>
<dbReference type="Gene3D" id="2.60.40.1910">
    <property type="match status" value="1"/>
</dbReference>
<feature type="binding site" evidence="20">
    <location>
        <position position="210"/>
    </location>
    <ligand>
        <name>substrate</name>
    </ligand>
</feature>
<keyword evidence="29" id="KW-1185">Reference proteome</keyword>
<keyword evidence="9 21" id="KW-0479">Metal-binding</keyword>
<dbReference type="InterPro" id="IPR042097">
    <property type="entry name" value="Aminopeptidase_N-like_N_sf"/>
</dbReference>
<dbReference type="SUPFAM" id="SSF63737">
    <property type="entry name" value="Leukotriene A4 hydrolase N-terminal domain"/>
    <property type="match status" value="1"/>
</dbReference>
<dbReference type="CDD" id="cd09601">
    <property type="entry name" value="M1_APN-Q_like"/>
    <property type="match status" value="1"/>
</dbReference>
<keyword evidence="6" id="KW-1003">Cell membrane</keyword>
<dbReference type="Gene3D" id="1.25.50.20">
    <property type="match status" value="1"/>
</dbReference>
<reference evidence="28 29" key="1">
    <citation type="submission" date="2019-09" db="EMBL/GenBank/DDBJ databases">
        <title>Bird 10,000 Genomes (B10K) Project - Family phase.</title>
        <authorList>
            <person name="Zhang G."/>
        </authorList>
    </citation>
    <scope>NUCLEOTIDE SEQUENCE [LARGE SCALE GENOMIC DNA]</scope>
    <source>
        <strain evidence="28">B10K-DU-021-26</strain>
        <tissue evidence="28">Mixed tissue sample</tissue>
    </source>
</reference>
<feature type="binding site" evidence="21">
    <location>
        <position position="384"/>
    </location>
    <ligand>
        <name>Zn(2+)</name>
        <dbReference type="ChEBI" id="CHEBI:29105"/>
        <note>catalytic</note>
    </ligand>
</feature>
<keyword evidence="17" id="KW-1015">Disulfide bond</keyword>
<evidence type="ECO:0000256" key="3">
    <source>
        <dbReference type="ARBA" id="ARBA00010136"/>
    </source>
</evidence>
<feature type="binding site" evidence="21">
    <location>
        <position position="380"/>
    </location>
    <ligand>
        <name>Zn(2+)</name>
        <dbReference type="ChEBI" id="CHEBI:29105"/>
        <note>catalytic</note>
    </ligand>
</feature>
<evidence type="ECO:0000256" key="1">
    <source>
        <dbReference type="ARBA" id="ARBA00001703"/>
    </source>
</evidence>
<evidence type="ECO:0000313" key="28">
    <source>
        <dbReference type="EMBL" id="NWQ72947.1"/>
    </source>
</evidence>
<keyword evidence="18" id="KW-0325">Glycoprotein</keyword>
<evidence type="ECO:0000256" key="15">
    <source>
        <dbReference type="ARBA" id="ARBA00023049"/>
    </source>
</evidence>
<comment type="subunit">
    <text evidence="4">Homodimer; disulfide-linked.</text>
</comment>
<dbReference type="PANTHER" id="PTHR11533">
    <property type="entry name" value="PROTEASE M1 ZINC METALLOPROTEASE"/>
    <property type="match status" value="1"/>
</dbReference>
<dbReference type="InterPro" id="IPR014782">
    <property type="entry name" value="Peptidase_M1_dom"/>
</dbReference>
<keyword evidence="12" id="KW-0106">Calcium</keyword>